<organism evidence="1 2">
    <name type="scientific">Scortum barcoo</name>
    <name type="common">barcoo grunter</name>
    <dbReference type="NCBI Taxonomy" id="214431"/>
    <lineage>
        <taxon>Eukaryota</taxon>
        <taxon>Metazoa</taxon>
        <taxon>Chordata</taxon>
        <taxon>Craniata</taxon>
        <taxon>Vertebrata</taxon>
        <taxon>Euteleostomi</taxon>
        <taxon>Actinopterygii</taxon>
        <taxon>Neopterygii</taxon>
        <taxon>Teleostei</taxon>
        <taxon>Neoteleostei</taxon>
        <taxon>Acanthomorphata</taxon>
        <taxon>Eupercaria</taxon>
        <taxon>Centrarchiformes</taxon>
        <taxon>Terapontoidei</taxon>
        <taxon>Terapontidae</taxon>
        <taxon>Scortum</taxon>
    </lineage>
</organism>
<gene>
    <name evidence="1" type="ORF">L3Q82_024164</name>
</gene>
<evidence type="ECO:0000313" key="2">
    <source>
        <dbReference type="Proteomes" id="UP000831701"/>
    </source>
</evidence>
<proteinExistence type="predicted"/>
<accession>A0ACB8WV40</accession>
<reference evidence="1" key="1">
    <citation type="submission" date="2022-04" db="EMBL/GenBank/DDBJ databases">
        <title>Jade perch genome.</title>
        <authorList>
            <person name="Chao B."/>
        </authorList>
    </citation>
    <scope>NUCLEOTIDE SEQUENCE</scope>
    <source>
        <strain evidence="1">CB-2022</strain>
    </source>
</reference>
<dbReference type="EMBL" id="CM041536">
    <property type="protein sequence ID" value="KAI3371596.1"/>
    <property type="molecule type" value="Genomic_DNA"/>
</dbReference>
<evidence type="ECO:0000313" key="1">
    <source>
        <dbReference type="EMBL" id="KAI3371596.1"/>
    </source>
</evidence>
<comment type="caution">
    <text evidence="1">The sequence shown here is derived from an EMBL/GenBank/DDBJ whole genome shotgun (WGS) entry which is preliminary data.</text>
</comment>
<sequence>MDAEVGLQEEDVETSWTLLSWLASCVMVFGGALPYVPQYQEIQRSGNSEGFSNRVCLVLLIANILRIFFWIGKQFELTLLLQSVVMILTMFAMLHLCCAVQNTNQVSTKQHRLSGKQLCAKTTTADRSHNLACLSSAAGNVSFVALGDKAINQVRCLPQTRHAALAARCLTLSVPGCNSRCSSLEWNGRRPSLVLDLDFRYFWKWSAFEDYLLFCFGLTVLCTVVTLLLLDSALFVETLGSLAVMFEAMLGLPQLLQNFHNHSTKGMSVKMVLLWTAGDVFKTAYFVMNESPTQFWVCGSVQILIDVAILLQVLFYSQDTRAKLG</sequence>
<protein>
    <submittedName>
        <fullName evidence="1">Uncharacterized protein</fullName>
    </submittedName>
</protein>
<dbReference type="Proteomes" id="UP000831701">
    <property type="component" value="Chromosome 6"/>
</dbReference>
<name>A0ACB8WV40_9TELE</name>
<keyword evidence="2" id="KW-1185">Reference proteome</keyword>